<dbReference type="AlphaFoldDB" id="A0AA37HNV8"/>
<keyword evidence="5" id="KW-0449">Lipoprotein</keyword>
<evidence type="ECO:0000256" key="2">
    <source>
        <dbReference type="ARBA" id="ARBA00022729"/>
    </source>
</evidence>
<sequence length="332" mass="35793">MAVLSHARDLKVAAGGPVTVGIPDLMWAEPSLLRRVTVGTLLLAALGLGGCMAVGEREALNEPPTITETSPTGLNLELLPPPVREIDLAVYSFPDLTGQNKPSDNFAEFSRAVTQGGAAFLIDALRRAGGGRWFRVVERGSLANVLQERQLIRATRQEFDQDKAKPLPPIRFAGLLVEGGILAYDTNFVTGGIGARYLGIGGDIKYRRDVVTVGMRIVSVQSGEVLSSVTTTKTIYSIGLTTSTFRYVAVNKLFALDAGVTRNEPTQFAVRESIELAVYAIVMEGAKKGLWKFRDPIVGQRLVQDYLDRDKALPVASQSAEIVPEAVVVAKN</sequence>
<reference evidence="6" key="1">
    <citation type="journal article" date="2016" name="Front. Microbiol.">
        <title>Genome Sequence of the Piezophilic, Mesophilic Sulfate-Reducing Bacterium Desulfovibrio indicus J2T.</title>
        <authorList>
            <person name="Cao J."/>
            <person name="Maignien L."/>
            <person name="Shao Z."/>
            <person name="Alain K."/>
            <person name="Jebbar M."/>
        </authorList>
    </citation>
    <scope>NUCLEOTIDE SEQUENCE</scope>
    <source>
        <strain evidence="6">NBRC 103626</strain>
    </source>
</reference>
<evidence type="ECO:0000256" key="1">
    <source>
        <dbReference type="ARBA" id="ARBA00022475"/>
    </source>
</evidence>
<keyword evidence="3" id="KW-0472">Membrane</keyword>
<dbReference type="PANTHER" id="PTHR41164:SF1">
    <property type="entry name" value="CURLI PRODUCTION ASSEMBLY_TRANSPORT COMPONENT CSGG"/>
    <property type="match status" value="1"/>
</dbReference>
<evidence type="ECO:0000256" key="4">
    <source>
        <dbReference type="ARBA" id="ARBA00023139"/>
    </source>
</evidence>
<dbReference type="Proteomes" id="UP001055108">
    <property type="component" value="Unassembled WGS sequence"/>
</dbReference>
<dbReference type="GO" id="GO:0030288">
    <property type="term" value="C:outer membrane-bounded periplasmic space"/>
    <property type="evidence" value="ECO:0007669"/>
    <property type="project" value="InterPro"/>
</dbReference>
<comment type="caution">
    <text evidence="6">The sequence shown here is derived from an EMBL/GenBank/DDBJ whole genome shotgun (WGS) entry which is preliminary data.</text>
</comment>
<proteinExistence type="predicted"/>
<gene>
    <name evidence="6" type="ORF">NBEOAGPD_1461</name>
</gene>
<evidence type="ECO:0008006" key="8">
    <source>
        <dbReference type="Google" id="ProtNLM"/>
    </source>
</evidence>
<keyword evidence="4" id="KW-0564">Palmitate</keyword>
<organism evidence="6 7">
    <name type="scientific">Methylobacterium gregans</name>
    <dbReference type="NCBI Taxonomy" id="374424"/>
    <lineage>
        <taxon>Bacteria</taxon>
        <taxon>Pseudomonadati</taxon>
        <taxon>Pseudomonadota</taxon>
        <taxon>Alphaproteobacteria</taxon>
        <taxon>Hyphomicrobiales</taxon>
        <taxon>Methylobacteriaceae</taxon>
        <taxon>Methylobacterium</taxon>
    </lineage>
</organism>
<keyword evidence="1" id="KW-1003">Cell membrane</keyword>
<keyword evidence="7" id="KW-1185">Reference proteome</keyword>
<protein>
    <recommendedName>
        <fullName evidence="8">Curli production assembly protein CsgG</fullName>
    </recommendedName>
</protein>
<evidence type="ECO:0000256" key="3">
    <source>
        <dbReference type="ARBA" id="ARBA00023136"/>
    </source>
</evidence>
<dbReference type="EMBL" id="BPQM01000029">
    <property type="protein sequence ID" value="GJD78247.1"/>
    <property type="molecule type" value="Genomic_DNA"/>
</dbReference>
<dbReference type="InterPro" id="IPR005534">
    <property type="entry name" value="Curli_assmbl/transp-comp_CsgG"/>
</dbReference>
<dbReference type="Pfam" id="PF03783">
    <property type="entry name" value="CsgG"/>
    <property type="match status" value="1"/>
</dbReference>
<name>A0AA37HNV8_9HYPH</name>
<accession>A0AA37HNV8</accession>
<evidence type="ECO:0000313" key="6">
    <source>
        <dbReference type="EMBL" id="GJD78247.1"/>
    </source>
</evidence>
<evidence type="ECO:0000256" key="5">
    <source>
        <dbReference type="ARBA" id="ARBA00023288"/>
    </source>
</evidence>
<keyword evidence="2" id="KW-0732">Signal</keyword>
<dbReference type="Gene3D" id="3.40.50.10610">
    <property type="entry name" value="ABC-type transport auxiliary lipoprotein component"/>
    <property type="match status" value="2"/>
</dbReference>
<dbReference type="PANTHER" id="PTHR41164">
    <property type="entry name" value="CURLI PRODUCTION ASSEMBLY/TRANSPORT COMPONENT CSGG"/>
    <property type="match status" value="1"/>
</dbReference>
<reference evidence="6" key="2">
    <citation type="submission" date="2021-08" db="EMBL/GenBank/DDBJ databases">
        <authorList>
            <person name="Tani A."/>
            <person name="Ola A."/>
            <person name="Ogura Y."/>
            <person name="Katsura K."/>
            <person name="Hayashi T."/>
        </authorList>
    </citation>
    <scope>NUCLEOTIDE SEQUENCE</scope>
    <source>
        <strain evidence="6">NBRC 103626</strain>
    </source>
</reference>
<evidence type="ECO:0000313" key="7">
    <source>
        <dbReference type="Proteomes" id="UP001055108"/>
    </source>
</evidence>